<feature type="repeat" description="TPR" evidence="3">
    <location>
        <begin position="47"/>
        <end position="80"/>
    </location>
</feature>
<keyword evidence="2 3" id="KW-0802">TPR repeat</keyword>
<dbReference type="InterPro" id="IPR013360">
    <property type="entry name" value="Pilus_4_PilW"/>
</dbReference>
<keyword evidence="1" id="KW-0677">Repeat</keyword>
<dbReference type="RefSeq" id="WP_110200955.1">
    <property type="nucleotide sequence ID" value="NZ_QICH01000002.1"/>
</dbReference>
<evidence type="ECO:0000256" key="3">
    <source>
        <dbReference type="PROSITE-ProRule" id="PRU00339"/>
    </source>
</evidence>
<proteinExistence type="predicted"/>
<dbReference type="EMBL" id="QICH01000002">
    <property type="protein sequence ID" value="PXF63152.1"/>
    <property type="molecule type" value="Genomic_DNA"/>
</dbReference>
<dbReference type="InterPro" id="IPR019734">
    <property type="entry name" value="TPR_rpt"/>
</dbReference>
<protein>
    <submittedName>
        <fullName evidence="4">Type IV pilus biogenesis/stability protein PilW</fullName>
    </submittedName>
</protein>
<feature type="repeat" description="TPR" evidence="3">
    <location>
        <begin position="81"/>
        <end position="114"/>
    </location>
</feature>
<dbReference type="NCBIfam" id="TIGR02521">
    <property type="entry name" value="type_IV_pilW"/>
    <property type="match status" value="1"/>
</dbReference>
<evidence type="ECO:0000256" key="2">
    <source>
        <dbReference type="ARBA" id="ARBA00022803"/>
    </source>
</evidence>
<dbReference type="InterPro" id="IPR011990">
    <property type="entry name" value="TPR-like_helical_dom_sf"/>
</dbReference>
<keyword evidence="5" id="KW-1185">Reference proteome</keyword>
<dbReference type="AlphaFoldDB" id="A0A318D1N7"/>
<dbReference type="SMART" id="SM00028">
    <property type="entry name" value="TPR"/>
    <property type="match status" value="3"/>
</dbReference>
<dbReference type="PANTHER" id="PTHR44943">
    <property type="entry name" value="CELLULOSE SYNTHASE OPERON PROTEIN C"/>
    <property type="match status" value="1"/>
</dbReference>
<name>A0A318D1N7_9GAMM</name>
<reference evidence="4 5" key="1">
    <citation type="submission" date="2018-05" db="EMBL/GenBank/DDBJ databases">
        <title>Kangiella spongicola genome sequence.</title>
        <authorList>
            <person name="Maclea K.S."/>
            <person name="Goen A.E."/>
            <person name="Kelley C."/>
            <person name="Underriner A."/>
            <person name="Silverwood T."/>
            <person name="Trachtenberg A.M."/>
        </authorList>
    </citation>
    <scope>NUCLEOTIDE SEQUENCE [LARGE SCALE GENOMIC DNA]</scope>
    <source>
        <strain evidence="4 5">ATCC BAA-2076</strain>
    </source>
</reference>
<evidence type="ECO:0000256" key="1">
    <source>
        <dbReference type="ARBA" id="ARBA00022737"/>
    </source>
</evidence>
<organism evidence="4 5">
    <name type="scientific">Kangiella spongicola</name>
    <dbReference type="NCBI Taxonomy" id="796379"/>
    <lineage>
        <taxon>Bacteria</taxon>
        <taxon>Pseudomonadati</taxon>
        <taxon>Pseudomonadota</taxon>
        <taxon>Gammaproteobacteria</taxon>
        <taxon>Kangiellales</taxon>
        <taxon>Kangiellaceae</taxon>
        <taxon>Kangiella</taxon>
    </lineage>
</organism>
<dbReference type="Proteomes" id="UP000247689">
    <property type="component" value="Unassembled WGS sequence"/>
</dbReference>
<dbReference type="Pfam" id="PF13432">
    <property type="entry name" value="TPR_16"/>
    <property type="match status" value="1"/>
</dbReference>
<dbReference type="SUPFAM" id="SSF81901">
    <property type="entry name" value="HCP-like"/>
    <property type="match status" value="1"/>
</dbReference>
<comment type="caution">
    <text evidence="4">The sequence shown here is derived from an EMBL/GenBank/DDBJ whole genome shotgun (WGS) entry which is preliminary data.</text>
</comment>
<dbReference type="OrthoDB" id="129043at2"/>
<evidence type="ECO:0000313" key="4">
    <source>
        <dbReference type="EMBL" id="PXF63152.1"/>
    </source>
</evidence>
<dbReference type="Gene3D" id="1.25.40.10">
    <property type="entry name" value="Tetratricopeptide repeat domain"/>
    <property type="match status" value="1"/>
</dbReference>
<evidence type="ECO:0000313" key="5">
    <source>
        <dbReference type="Proteomes" id="UP000247689"/>
    </source>
</evidence>
<sequence>MKSLNWMLLVAGMALVGCETTTTTTVSASTNDGIEVSKNKYDATKAAQTRLALGLKYIETGYMERAKQNLIKAYEHKPDLPDVLYGLGYYYQAVYEYEKADGYYRQAIKKAPKNPDYLNAYGAFLCESKKEYAEGIEYFLKAISQPNYTSVGEAYENAGFCSLNAGQVTQAEEYFEKALTLNPSLHKSLYGLASVFYEQGNPRRAADYIFRFEGRARPTAGSLLLGFKAAKAIGNRASMRSYGEKLMQLYPNSPQATEYLNLR</sequence>
<accession>A0A318D1N7</accession>
<dbReference type="Pfam" id="PF07719">
    <property type="entry name" value="TPR_2"/>
    <property type="match status" value="1"/>
</dbReference>
<dbReference type="PROSITE" id="PS50005">
    <property type="entry name" value="TPR"/>
    <property type="match status" value="3"/>
</dbReference>
<feature type="repeat" description="TPR" evidence="3">
    <location>
        <begin position="152"/>
        <end position="185"/>
    </location>
</feature>
<dbReference type="InterPro" id="IPR051685">
    <property type="entry name" value="Ycf3/AcsC/BcsC/TPR_MFPF"/>
</dbReference>
<dbReference type="PANTHER" id="PTHR44943:SF8">
    <property type="entry name" value="TPR REPEAT-CONTAINING PROTEIN MJ0263"/>
    <property type="match status" value="1"/>
</dbReference>
<dbReference type="InterPro" id="IPR013105">
    <property type="entry name" value="TPR_2"/>
</dbReference>
<gene>
    <name evidence="4" type="ORF">DL796_06810</name>
</gene>
<dbReference type="PROSITE" id="PS51257">
    <property type="entry name" value="PROKAR_LIPOPROTEIN"/>
    <property type="match status" value="1"/>
</dbReference>